<dbReference type="CDD" id="cd04301">
    <property type="entry name" value="NAT_SF"/>
    <property type="match status" value="1"/>
</dbReference>
<proteinExistence type="predicted"/>
<evidence type="ECO:0000313" key="3">
    <source>
        <dbReference type="Proteomes" id="UP000078561"/>
    </source>
</evidence>
<protein>
    <recommendedName>
        <fullName evidence="1">N-acetyltransferase domain-containing protein</fullName>
    </recommendedName>
</protein>
<evidence type="ECO:0000313" key="2">
    <source>
        <dbReference type="EMBL" id="SAM07848.1"/>
    </source>
</evidence>
<dbReference type="Gene3D" id="3.40.630.30">
    <property type="match status" value="1"/>
</dbReference>
<dbReference type="PANTHER" id="PTHR47237">
    <property type="entry name" value="SLL0310 PROTEIN"/>
    <property type="match status" value="1"/>
</dbReference>
<dbReference type="STRING" id="4829.A0A170AN31"/>
<sequence>MDLDSSFSMRRCVDVEEACLYFMTWPRQEGWNFCHDSQEFRQVFYPCDPNGFFLGTVTNQAKQETVVSIILSLRLSADMGWIGCFIVTGACRGKGYGAKSLHHALDYLKGCRFVGLDSSQMATTFYHQVGFKQGWRCDIFRGDILGNVVERLNYRDYQDVSIMDWTSSTNTTDFAEELVQLDRKLLGYHRPRFWNNLLTLYSGGHSGGDLNATCIGRMAAFVSDGNGNIAHFACTQPLENGFAFALYSDSPHVAKALLLHLSRRIYDSSAESSPKWCLSKDHEMSIYINACTANPASAKLLQALGFKLVTSRERLIYGGDPDSCGDPSTVISVMTPMAG</sequence>
<feature type="domain" description="N-acetyltransferase" evidence="1">
    <location>
        <begin position="10"/>
        <end position="155"/>
    </location>
</feature>
<dbReference type="OrthoDB" id="5771378at2759"/>
<organism evidence="2">
    <name type="scientific">Absidia glauca</name>
    <name type="common">Pin mould</name>
    <dbReference type="NCBI Taxonomy" id="4829"/>
    <lineage>
        <taxon>Eukaryota</taxon>
        <taxon>Fungi</taxon>
        <taxon>Fungi incertae sedis</taxon>
        <taxon>Mucoromycota</taxon>
        <taxon>Mucoromycotina</taxon>
        <taxon>Mucoromycetes</taxon>
        <taxon>Mucorales</taxon>
        <taxon>Cunninghamellaceae</taxon>
        <taxon>Absidia</taxon>
    </lineage>
</organism>
<dbReference type="EMBL" id="LT554864">
    <property type="protein sequence ID" value="SAM07848.1"/>
    <property type="molecule type" value="Genomic_DNA"/>
</dbReference>
<dbReference type="InterPro" id="IPR016181">
    <property type="entry name" value="Acyl_CoA_acyltransferase"/>
</dbReference>
<accession>A0A170AN31</accession>
<gene>
    <name evidence="2" type="primary">ABSGL_13505.1 scaffold 14241</name>
</gene>
<dbReference type="Pfam" id="PF00583">
    <property type="entry name" value="Acetyltransf_1"/>
    <property type="match status" value="1"/>
</dbReference>
<name>A0A170AN31_ABSGL</name>
<dbReference type="SUPFAM" id="SSF55729">
    <property type="entry name" value="Acyl-CoA N-acyltransferases (Nat)"/>
    <property type="match status" value="1"/>
</dbReference>
<dbReference type="InterPro" id="IPR052729">
    <property type="entry name" value="Acyl/Acetyltrans_Enzymes"/>
</dbReference>
<reference evidence="2" key="1">
    <citation type="submission" date="2016-04" db="EMBL/GenBank/DDBJ databases">
        <authorList>
            <person name="Evans L.H."/>
            <person name="Alamgir A."/>
            <person name="Owens N."/>
            <person name="Weber N.D."/>
            <person name="Virtaneva K."/>
            <person name="Barbian K."/>
            <person name="Babar A."/>
            <person name="Rosenke K."/>
        </authorList>
    </citation>
    <scope>NUCLEOTIDE SEQUENCE [LARGE SCALE GENOMIC DNA]</scope>
    <source>
        <strain evidence="2">CBS 101.48</strain>
    </source>
</reference>
<dbReference type="GO" id="GO:0016747">
    <property type="term" value="F:acyltransferase activity, transferring groups other than amino-acyl groups"/>
    <property type="evidence" value="ECO:0007669"/>
    <property type="project" value="InterPro"/>
</dbReference>
<dbReference type="PROSITE" id="PS51186">
    <property type="entry name" value="GNAT"/>
    <property type="match status" value="1"/>
</dbReference>
<dbReference type="InParanoid" id="A0A170AN31"/>
<keyword evidence="3" id="KW-1185">Reference proteome</keyword>
<dbReference type="InterPro" id="IPR000182">
    <property type="entry name" value="GNAT_dom"/>
</dbReference>
<dbReference type="PANTHER" id="PTHR47237:SF1">
    <property type="entry name" value="SLL0310 PROTEIN"/>
    <property type="match status" value="1"/>
</dbReference>
<evidence type="ECO:0000259" key="1">
    <source>
        <dbReference type="PROSITE" id="PS51186"/>
    </source>
</evidence>
<dbReference type="AlphaFoldDB" id="A0A170AN31"/>
<dbReference type="Proteomes" id="UP000078561">
    <property type="component" value="Unassembled WGS sequence"/>
</dbReference>